<organism evidence="5 6">
    <name type="scientific">Alloyangia mangrovi</name>
    <dbReference type="NCBI Taxonomy" id="1779329"/>
    <lineage>
        <taxon>Bacteria</taxon>
        <taxon>Pseudomonadati</taxon>
        <taxon>Pseudomonadota</taxon>
        <taxon>Alphaproteobacteria</taxon>
        <taxon>Rhodobacterales</taxon>
        <taxon>Roseobacteraceae</taxon>
        <taxon>Alloyangia</taxon>
    </lineage>
</organism>
<comment type="caution">
    <text evidence="5">The sequence shown here is derived from an EMBL/GenBank/DDBJ whole genome shotgun (WGS) entry which is preliminary data.</text>
</comment>
<feature type="domain" description="Rhodanese" evidence="4">
    <location>
        <begin position="170"/>
        <end position="282"/>
    </location>
</feature>
<evidence type="ECO:0000313" key="5">
    <source>
        <dbReference type="EMBL" id="MCT4372745.1"/>
    </source>
</evidence>
<dbReference type="PANTHER" id="PTHR11364">
    <property type="entry name" value="THIOSULFATE SULFERTANSFERASE"/>
    <property type="match status" value="1"/>
</dbReference>
<gene>
    <name evidence="5" type="ORF">CLG85_021530</name>
</gene>
<proteinExistence type="predicted"/>
<evidence type="ECO:0000256" key="1">
    <source>
        <dbReference type="ARBA" id="ARBA00022679"/>
    </source>
</evidence>
<dbReference type="RefSeq" id="WP_260350010.1">
    <property type="nucleotide sequence ID" value="NZ_NTHN02000054.1"/>
</dbReference>
<dbReference type="PROSITE" id="PS50206">
    <property type="entry name" value="RHODANESE_3"/>
    <property type="match status" value="2"/>
</dbReference>
<keyword evidence="6" id="KW-1185">Reference proteome</keyword>
<sequence>MPTPDAETRRKVLLTPQELHVMLHGETPPVVIAVQSVNPYTGVSSRNGRWIPGAVDAEAYADFAAPAAPELGQRPLPRIEALQAAARGWGVIRGRTVVLYDAERAMTAARAWWVLRWAGIGDVRVLDGGLDAWVKAGFETQDQAEKHEESDVILTPGQMPELDAEGALALASEGVLLDARIRPNYIGGPREGGDPKRGHIPGALSAPAPDNFTDEGPLTNGATLAEMYRGLGATGERPVGVYCGAGMSAAVTVLALASIGVEAAMYPGSWSQYVGDTGRPVTRGPFP</sequence>
<dbReference type="SUPFAM" id="SSF52821">
    <property type="entry name" value="Rhodanese/Cell cycle control phosphatase"/>
    <property type="match status" value="2"/>
</dbReference>
<reference evidence="6" key="1">
    <citation type="submission" date="2023-07" db="EMBL/GenBank/DDBJ databases">
        <title>Yangia mangrovi SAOS 153D genome.</title>
        <authorList>
            <person name="Verma A."/>
            <person name="Pal Y."/>
            <person name="Sundharam S."/>
            <person name="Bisht B."/>
            <person name="Srinivasan K."/>
        </authorList>
    </citation>
    <scope>NUCLEOTIDE SEQUENCE [LARGE SCALE GENOMIC DNA]</scope>
    <source>
        <strain evidence="6">SAOS 153D</strain>
    </source>
</reference>
<evidence type="ECO:0000256" key="3">
    <source>
        <dbReference type="SAM" id="MobiDB-lite"/>
    </source>
</evidence>
<dbReference type="InterPro" id="IPR045078">
    <property type="entry name" value="TST/MPST-like"/>
</dbReference>
<accession>A0ABT2KRJ6</accession>
<dbReference type="InterPro" id="IPR001763">
    <property type="entry name" value="Rhodanese-like_dom"/>
</dbReference>
<dbReference type="PANTHER" id="PTHR11364:SF27">
    <property type="entry name" value="SULFURTRANSFERASE"/>
    <property type="match status" value="1"/>
</dbReference>
<dbReference type="Proteomes" id="UP000217448">
    <property type="component" value="Unassembled WGS sequence"/>
</dbReference>
<evidence type="ECO:0000313" key="6">
    <source>
        <dbReference type="Proteomes" id="UP000217448"/>
    </source>
</evidence>
<feature type="region of interest" description="Disordered" evidence="3">
    <location>
        <begin position="187"/>
        <end position="214"/>
    </location>
</feature>
<dbReference type="InterPro" id="IPR036873">
    <property type="entry name" value="Rhodanese-like_dom_sf"/>
</dbReference>
<keyword evidence="2" id="KW-0677">Repeat</keyword>
<dbReference type="CDD" id="cd01448">
    <property type="entry name" value="TST_Repeat_1"/>
    <property type="match status" value="1"/>
</dbReference>
<name>A0ABT2KRJ6_9RHOB</name>
<feature type="domain" description="Rhodanese" evidence="4">
    <location>
        <begin position="51"/>
        <end position="142"/>
    </location>
</feature>
<protein>
    <submittedName>
        <fullName evidence="5">Sulfurtransferase</fullName>
    </submittedName>
</protein>
<keyword evidence="1" id="KW-0808">Transferase</keyword>
<evidence type="ECO:0000259" key="4">
    <source>
        <dbReference type="PROSITE" id="PS50206"/>
    </source>
</evidence>
<dbReference type="EMBL" id="NTHN02000054">
    <property type="protein sequence ID" value="MCT4372745.1"/>
    <property type="molecule type" value="Genomic_DNA"/>
</dbReference>
<evidence type="ECO:0000256" key="2">
    <source>
        <dbReference type="ARBA" id="ARBA00022737"/>
    </source>
</evidence>
<dbReference type="SMART" id="SM00450">
    <property type="entry name" value="RHOD"/>
    <property type="match status" value="2"/>
</dbReference>
<dbReference type="Pfam" id="PF00581">
    <property type="entry name" value="Rhodanese"/>
    <property type="match status" value="2"/>
</dbReference>
<dbReference type="Gene3D" id="3.40.250.10">
    <property type="entry name" value="Rhodanese-like domain"/>
    <property type="match status" value="2"/>
</dbReference>